<reference evidence="1 2" key="1">
    <citation type="journal article" date="2018" name="Front. Plant Sci.">
        <title>Red Clover (Trifolium pratense) and Zigzag Clover (T. medium) - A Picture of Genomic Similarities and Differences.</title>
        <authorList>
            <person name="Dluhosova J."/>
            <person name="Istvanek J."/>
            <person name="Nedelnik J."/>
            <person name="Repkova J."/>
        </authorList>
    </citation>
    <scope>NUCLEOTIDE SEQUENCE [LARGE SCALE GENOMIC DNA]</scope>
    <source>
        <strain evidence="2">cv. 10/8</strain>
        <tissue evidence="1">Leaf</tissue>
    </source>
</reference>
<dbReference type="AlphaFoldDB" id="A0A392T4T8"/>
<accession>A0A392T4T8</accession>
<proteinExistence type="predicted"/>
<evidence type="ECO:0000313" key="1">
    <source>
        <dbReference type="EMBL" id="MCI55782.1"/>
    </source>
</evidence>
<protein>
    <submittedName>
        <fullName evidence="1">Uncharacterized protein</fullName>
    </submittedName>
</protein>
<dbReference type="EMBL" id="LXQA010501488">
    <property type="protein sequence ID" value="MCI55782.1"/>
    <property type="molecule type" value="Genomic_DNA"/>
</dbReference>
<feature type="non-terminal residue" evidence="1">
    <location>
        <position position="1"/>
    </location>
</feature>
<organism evidence="1 2">
    <name type="scientific">Trifolium medium</name>
    <dbReference type="NCBI Taxonomy" id="97028"/>
    <lineage>
        <taxon>Eukaryota</taxon>
        <taxon>Viridiplantae</taxon>
        <taxon>Streptophyta</taxon>
        <taxon>Embryophyta</taxon>
        <taxon>Tracheophyta</taxon>
        <taxon>Spermatophyta</taxon>
        <taxon>Magnoliopsida</taxon>
        <taxon>eudicotyledons</taxon>
        <taxon>Gunneridae</taxon>
        <taxon>Pentapetalae</taxon>
        <taxon>rosids</taxon>
        <taxon>fabids</taxon>
        <taxon>Fabales</taxon>
        <taxon>Fabaceae</taxon>
        <taxon>Papilionoideae</taxon>
        <taxon>50 kb inversion clade</taxon>
        <taxon>NPAAA clade</taxon>
        <taxon>Hologalegina</taxon>
        <taxon>IRL clade</taxon>
        <taxon>Trifolieae</taxon>
        <taxon>Trifolium</taxon>
    </lineage>
</organism>
<feature type="non-terminal residue" evidence="1">
    <location>
        <position position="93"/>
    </location>
</feature>
<name>A0A392T4T8_9FABA</name>
<evidence type="ECO:0000313" key="2">
    <source>
        <dbReference type="Proteomes" id="UP000265520"/>
    </source>
</evidence>
<keyword evidence="2" id="KW-1185">Reference proteome</keyword>
<sequence>DSEFIKASFQTLKTLFHEMVESVKRLKEEIVEDEASPEDDEGLLVPDSLEDVQLTPFEGHGDGMINSSPILNQLSTGSVSRITEALIDNNPSP</sequence>
<comment type="caution">
    <text evidence="1">The sequence shown here is derived from an EMBL/GenBank/DDBJ whole genome shotgun (WGS) entry which is preliminary data.</text>
</comment>
<dbReference type="Proteomes" id="UP000265520">
    <property type="component" value="Unassembled WGS sequence"/>
</dbReference>